<dbReference type="AlphaFoldDB" id="A0A9D9NJH2"/>
<dbReference type="SUPFAM" id="SSF51306">
    <property type="entry name" value="LexA/Signal peptidase"/>
    <property type="match status" value="1"/>
</dbReference>
<dbReference type="CDD" id="cd06529">
    <property type="entry name" value="S24_LexA-like"/>
    <property type="match status" value="1"/>
</dbReference>
<dbReference type="InterPro" id="IPR010982">
    <property type="entry name" value="Lambda_DNA-bd_dom_sf"/>
</dbReference>
<feature type="domain" description="HTH cro/C1-type" evidence="4">
    <location>
        <begin position="10"/>
        <end position="64"/>
    </location>
</feature>
<keyword evidence="3" id="KW-0804">Transcription</keyword>
<dbReference type="PROSITE" id="PS50943">
    <property type="entry name" value="HTH_CROC1"/>
    <property type="match status" value="1"/>
</dbReference>
<evidence type="ECO:0000256" key="3">
    <source>
        <dbReference type="ARBA" id="ARBA00023163"/>
    </source>
</evidence>
<name>A0A9D9NJH2_9BACT</name>
<gene>
    <name evidence="5" type="ORF">IAB88_04150</name>
</gene>
<dbReference type="SMART" id="SM00530">
    <property type="entry name" value="HTH_XRE"/>
    <property type="match status" value="1"/>
</dbReference>
<keyword evidence="1" id="KW-0805">Transcription regulation</keyword>
<dbReference type="CDD" id="cd00093">
    <property type="entry name" value="HTH_XRE"/>
    <property type="match status" value="1"/>
</dbReference>
<dbReference type="GO" id="GO:0003677">
    <property type="term" value="F:DNA binding"/>
    <property type="evidence" value="ECO:0007669"/>
    <property type="project" value="UniProtKB-KW"/>
</dbReference>
<evidence type="ECO:0000259" key="4">
    <source>
        <dbReference type="PROSITE" id="PS50943"/>
    </source>
</evidence>
<dbReference type="PANTHER" id="PTHR40661">
    <property type="match status" value="1"/>
</dbReference>
<dbReference type="EMBL" id="JADIMC010000048">
    <property type="protein sequence ID" value="MBO8476164.1"/>
    <property type="molecule type" value="Genomic_DNA"/>
</dbReference>
<reference evidence="5" key="1">
    <citation type="submission" date="2020-10" db="EMBL/GenBank/DDBJ databases">
        <authorList>
            <person name="Gilroy R."/>
        </authorList>
    </citation>
    <scope>NUCLEOTIDE SEQUENCE</scope>
    <source>
        <strain evidence="5">6919</strain>
    </source>
</reference>
<dbReference type="InterPro" id="IPR015927">
    <property type="entry name" value="Peptidase_S24_S26A/B/C"/>
</dbReference>
<protein>
    <submittedName>
        <fullName evidence="5">Helix-turn-helix domain-containing protein</fullName>
    </submittedName>
</protein>
<dbReference type="SUPFAM" id="SSF47413">
    <property type="entry name" value="lambda repressor-like DNA-binding domains"/>
    <property type="match status" value="1"/>
</dbReference>
<evidence type="ECO:0000313" key="5">
    <source>
        <dbReference type="EMBL" id="MBO8476164.1"/>
    </source>
</evidence>
<dbReference type="Pfam" id="PF12844">
    <property type="entry name" value="HTH_19"/>
    <property type="match status" value="1"/>
</dbReference>
<sequence length="223" mass="25029">MDNQAVIQRIKFLISELRLRQNSFANRIGTDVSNLSKHLNGRLPISDSLVNKIVVNLGISKDWLVNGTGVPFSKAMAPSTVVADGMTESDGGTPVYDIDVTAGSASREMIFADDRIIGHINVPGISLDSRIVRVSGDSMQPVINSGDYIAVREIRDLSVIYWGQIYVVVLDDYRMVKYLRKHLDCDKVILRSENPMYDDMELPRSAIRKLFFVDNIIHIDTRM</sequence>
<accession>A0A9D9NJH2</accession>
<evidence type="ECO:0000256" key="2">
    <source>
        <dbReference type="ARBA" id="ARBA00023125"/>
    </source>
</evidence>
<proteinExistence type="predicted"/>
<dbReference type="InterPro" id="IPR039418">
    <property type="entry name" value="LexA-like"/>
</dbReference>
<dbReference type="InterPro" id="IPR001387">
    <property type="entry name" value="Cro/C1-type_HTH"/>
</dbReference>
<reference evidence="5" key="2">
    <citation type="journal article" date="2021" name="PeerJ">
        <title>Extensive microbial diversity within the chicken gut microbiome revealed by metagenomics and culture.</title>
        <authorList>
            <person name="Gilroy R."/>
            <person name="Ravi A."/>
            <person name="Getino M."/>
            <person name="Pursley I."/>
            <person name="Horton D.L."/>
            <person name="Alikhan N.F."/>
            <person name="Baker D."/>
            <person name="Gharbi K."/>
            <person name="Hall N."/>
            <person name="Watson M."/>
            <person name="Adriaenssens E.M."/>
            <person name="Foster-Nyarko E."/>
            <person name="Jarju S."/>
            <person name="Secka A."/>
            <person name="Antonio M."/>
            <person name="Oren A."/>
            <person name="Chaudhuri R.R."/>
            <person name="La Ragione R."/>
            <person name="Hildebrand F."/>
            <person name="Pallen M.J."/>
        </authorList>
    </citation>
    <scope>NUCLEOTIDE SEQUENCE</scope>
    <source>
        <strain evidence="5">6919</strain>
    </source>
</reference>
<organism evidence="5 6">
    <name type="scientific">Candidatus Limisoma faecipullorum</name>
    <dbReference type="NCBI Taxonomy" id="2840854"/>
    <lineage>
        <taxon>Bacteria</taxon>
        <taxon>Pseudomonadati</taxon>
        <taxon>Bacteroidota</taxon>
        <taxon>Bacteroidia</taxon>
        <taxon>Bacteroidales</taxon>
        <taxon>Candidatus Limisoma</taxon>
    </lineage>
</organism>
<keyword evidence="2" id="KW-0238">DNA-binding</keyword>
<comment type="caution">
    <text evidence="5">The sequence shown here is derived from an EMBL/GenBank/DDBJ whole genome shotgun (WGS) entry which is preliminary data.</text>
</comment>
<dbReference type="Pfam" id="PF00717">
    <property type="entry name" value="Peptidase_S24"/>
    <property type="match status" value="1"/>
</dbReference>
<dbReference type="Gene3D" id="1.10.260.40">
    <property type="entry name" value="lambda repressor-like DNA-binding domains"/>
    <property type="match status" value="1"/>
</dbReference>
<dbReference type="PANTHER" id="PTHR40661:SF3">
    <property type="entry name" value="FELS-1 PROPHAGE TRANSCRIPTIONAL REGULATOR"/>
    <property type="match status" value="1"/>
</dbReference>
<evidence type="ECO:0000256" key="1">
    <source>
        <dbReference type="ARBA" id="ARBA00023015"/>
    </source>
</evidence>
<dbReference type="Gene3D" id="2.10.109.10">
    <property type="entry name" value="Umud Fragment, subunit A"/>
    <property type="match status" value="1"/>
</dbReference>
<dbReference type="InterPro" id="IPR036286">
    <property type="entry name" value="LexA/Signal_pep-like_sf"/>
</dbReference>
<dbReference type="Proteomes" id="UP000823598">
    <property type="component" value="Unassembled WGS sequence"/>
</dbReference>
<evidence type="ECO:0000313" key="6">
    <source>
        <dbReference type="Proteomes" id="UP000823598"/>
    </source>
</evidence>